<dbReference type="PANTHER" id="PTHR44757:SF2">
    <property type="entry name" value="BIOFILM ARCHITECTURE MAINTENANCE PROTEIN MBAA"/>
    <property type="match status" value="1"/>
</dbReference>
<dbReference type="Proteomes" id="UP000474778">
    <property type="component" value="Unassembled WGS sequence"/>
</dbReference>
<dbReference type="Pfam" id="PF00563">
    <property type="entry name" value="EAL"/>
    <property type="match status" value="1"/>
</dbReference>
<dbReference type="Pfam" id="PF00990">
    <property type="entry name" value="GGDEF"/>
    <property type="match status" value="1"/>
</dbReference>
<dbReference type="CDD" id="cd01949">
    <property type="entry name" value="GGDEF"/>
    <property type="match status" value="1"/>
</dbReference>
<dbReference type="InterPro" id="IPR000160">
    <property type="entry name" value="GGDEF_dom"/>
</dbReference>
<dbReference type="NCBIfam" id="TIGR00254">
    <property type="entry name" value="GGDEF"/>
    <property type="match status" value="1"/>
</dbReference>
<dbReference type="PROSITE" id="PS50883">
    <property type="entry name" value="EAL"/>
    <property type="match status" value="1"/>
</dbReference>
<evidence type="ECO:0000313" key="3">
    <source>
        <dbReference type="EMBL" id="MXR67437.1"/>
    </source>
</evidence>
<feature type="domain" description="EAL" evidence="1">
    <location>
        <begin position="476"/>
        <end position="729"/>
    </location>
</feature>
<dbReference type="PROSITE" id="PS50887">
    <property type="entry name" value="GGDEF"/>
    <property type="match status" value="1"/>
</dbReference>
<dbReference type="Gene3D" id="3.20.20.450">
    <property type="entry name" value="EAL domain"/>
    <property type="match status" value="1"/>
</dbReference>
<dbReference type="Pfam" id="PF13426">
    <property type="entry name" value="PAS_9"/>
    <property type="match status" value="1"/>
</dbReference>
<dbReference type="InterPro" id="IPR035919">
    <property type="entry name" value="EAL_sf"/>
</dbReference>
<dbReference type="Gene3D" id="3.30.450.40">
    <property type="match status" value="1"/>
</dbReference>
<evidence type="ECO:0000259" key="1">
    <source>
        <dbReference type="PROSITE" id="PS50883"/>
    </source>
</evidence>
<evidence type="ECO:0000313" key="4">
    <source>
        <dbReference type="Proteomes" id="UP000474778"/>
    </source>
</evidence>
<dbReference type="InterPro" id="IPR003018">
    <property type="entry name" value="GAF"/>
</dbReference>
<proteinExistence type="predicted"/>
<dbReference type="Pfam" id="PF01590">
    <property type="entry name" value="GAF"/>
    <property type="match status" value="1"/>
</dbReference>
<dbReference type="SMART" id="SM00267">
    <property type="entry name" value="GGDEF"/>
    <property type="match status" value="1"/>
</dbReference>
<dbReference type="InterPro" id="IPR029016">
    <property type="entry name" value="GAF-like_dom_sf"/>
</dbReference>
<dbReference type="EMBL" id="WRPA01000001">
    <property type="protein sequence ID" value="MXR67437.1"/>
    <property type="molecule type" value="Genomic_DNA"/>
</dbReference>
<dbReference type="SUPFAM" id="SSF55073">
    <property type="entry name" value="Nucleotide cyclase"/>
    <property type="match status" value="1"/>
</dbReference>
<dbReference type="Gene3D" id="3.30.450.20">
    <property type="entry name" value="PAS domain"/>
    <property type="match status" value="1"/>
</dbReference>
<dbReference type="InterPro" id="IPR035965">
    <property type="entry name" value="PAS-like_dom_sf"/>
</dbReference>
<keyword evidence="4" id="KW-1185">Reference proteome</keyword>
<dbReference type="CDD" id="cd01948">
    <property type="entry name" value="EAL"/>
    <property type="match status" value="1"/>
</dbReference>
<dbReference type="SUPFAM" id="SSF141868">
    <property type="entry name" value="EAL domain-like"/>
    <property type="match status" value="1"/>
</dbReference>
<dbReference type="InterPro" id="IPR001633">
    <property type="entry name" value="EAL_dom"/>
</dbReference>
<dbReference type="InterPro" id="IPR029787">
    <property type="entry name" value="Nucleotide_cyclase"/>
</dbReference>
<dbReference type="InterPro" id="IPR000014">
    <property type="entry name" value="PAS"/>
</dbReference>
<dbReference type="SMART" id="SM00065">
    <property type="entry name" value="GAF"/>
    <property type="match status" value="1"/>
</dbReference>
<sequence>MTKRQFQHLLETIVNSTQKQEGQFKETAELACDLLSQSLEVDNIGVCLFSGCETSELIAQTGSQSHSSLNKAPLSHDLLNQASRPPQRLCPNYVEQLKRGRIIDVLDVKQDYRVAEISGHLSANAVVSNLDVAIRINGHLEGVLYLESHQPREWSESEIHIVSQVADQLALTLATQRAYDTDERLSLFLKAIEQSEQISMVVNLVTDRVEYVNGAHHAISGVPKQQILGKPLACLDFFKQSPAQAEAVLAQVKQGKIAKGNTQLTREGGESYWLRYRVRPFTTPRGNHYALVTAEDCSEELQQQNELERLAWRCSLTGLYNRSYFNRALEKLRNGHLMLIDLRGFKRFNDTYGHEKGDSLLIEVARRIKHFASVKKAELVARVGSDEFALVLEGIEDEQSLDYAIKRLYHQLSLPVQVGAESFEAKPALSVVEIDALEAEFSALTCADIAVQYAKKKQGSAIQIFNHALLNTFKEDALIERDLQAALKNREFELYYQPLKDLGRQAYIGAEALIRWHHPKKGVLYPGAFIDIAEQTGMIASIGEWVLEAACRQLNLWQHHNINISMHVNVSARQFFSTQLYDQVWQLVTRYRIRPNTLILEITETELMEDVVYATHLCKELAELGVGLAIDDFGTGYSSMRYLKQFPISKLKIDRSFISDLNVSRESREIVSAIIAMAKALNLSLTAEGVETAEQESFLSALSCHQAQGFLYSPALREAEFSQFLRANAETPLH</sequence>
<name>A0A6L7HT39_9GAMM</name>
<feature type="domain" description="GGDEF" evidence="2">
    <location>
        <begin position="333"/>
        <end position="467"/>
    </location>
</feature>
<evidence type="ECO:0000259" key="2">
    <source>
        <dbReference type="PROSITE" id="PS50887"/>
    </source>
</evidence>
<accession>A0A6L7HT39</accession>
<dbReference type="SMART" id="SM00052">
    <property type="entry name" value="EAL"/>
    <property type="match status" value="1"/>
</dbReference>
<dbReference type="InterPro" id="IPR052155">
    <property type="entry name" value="Biofilm_reg_signaling"/>
</dbReference>
<organism evidence="3 4">
    <name type="scientific">Shewanella insulae</name>
    <dbReference type="NCBI Taxonomy" id="2681496"/>
    <lineage>
        <taxon>Bacteria</taxon>
        <taxon>Pseudomonadati</taxon>
        <taxon>Pseudomonadota</taxon>
        <taxon>Gammaproteobacteria</taxon>
        <taxon>Alteromonadales</taxon>
        <taxon>Shewanellaceae</taxon>
        <taxon>Shewanella</taxon>
    </lineage>
</organism>
<reference evidence="3 4" key="1">
    <citation type="submission" date="2019-12" db="EMBL/GenBank/DDBJ databases">
        <title>Shewanella insulae sp. nov., isolated from a tidal flat.</title>
        <authorList>
            <person name="Yoon J.-H."/>
        </authorList>
    </citation>
    <scope>NUCLEOTIDE SEQUENCE [LARGE SCALE GENOMIC DNA]</scope>
    <source>
        <strain evidence="3 4">JBTF-M18</strain>
    </source>
</reference>
<dbReference type="Gene3D" id="3.30.70.270">
    <property type="match status" value="1"/>
</dbReference>
<gene>
    <name evidence="3" type="ORF">GNT65_01905</name>
</gene>
<dbReference type="PANTHER" id="PTHR44757">
    <property type="entry name" value="DIGUANYLATE CYCLASE DGCP"/>
    <property type="match status" value="1"/>
</dbReference>
<protein>
    <submittedName>
        <fullName evidence="3">EAL domain-containing protein</fullName>
    </submittedName>
</protein>
<dbReference type="InterPro" id="IPR043128">
    <property type="entry name" value="Rev_trsase/Diguanyl_cyclase"/>
</dbReference>
<comment type="caution">
    <text evidence="3">The sequence shown here is derived from an EMBL/GenBank/DDBJ whole genome shotgun (WGS) entry which is preliminary data.</text>
</comment>
<dbReference type="AlphaFoldDB" id="A0A6L7HT39"/>
<dbReference type="SUPFAM" id="SSF55781">
    <property type="entry name" value="GAF domain-like"/>
    <property type="match status" value="1"/>
</dbReference>
<dbReference type="RefSeq" id="WP_160793421.1">
    <property type="nucleotide sequence ID" value="NZ_WRPA01000001.1"/>
</dbReference>
<dbReference type="NCBIfam" id="TIGR00229">
    <property type="entry name" value="sensory_box"/>
    <property type="match status" value="1"/>
</dbReference>
<dbReference type="SUPFAM" id="SSF55785">
    <property type="entry name" value="PYP-like sensor domain (PAS domain)"/>
    <property type="match status" value="1"/>
</dbReference>